<feature type="transmembrane region" description="Helical" evidence="9">
    <location>
        <begin position="89"/>
        <end position="108"/>
    </location>
</feature>
<comment type="similarity">
    <text evidence="8">Belongs to the anion channel-forming bestrophin (TC 1.A.46) family.</text>
</comment>
<evidence type="ECO:0000256" key="4">
    <source>
        <dbReference type="ARBA" id="ARBA00022692"/>
    </source>
</evidence>
<keyword evidence="5 9" id="KW-1133">Transmembrane helix</keyword>
<evidence type="ECO:0000256" key="6">
    <source>
        <dbReference type="ARBA" id="ARBA00023065"/>
    </source>
</evidence>
<dbReference type="InterPro" id="IPR044669">
    <property type="entry name" value="YneE/VCCN1/2-like"/>
</dbReference>
<organism evidence="10 11">
    <name type="scientific">Chryseobacterium taihuense</name>
    <dbReference type="NCBI Taxonomy" id="1141221"/>
    <lineage>
        <taxon>Bacteria</taxon>
        <taxon>Pseudomonadati</taxon>
        <taxon>Bacteroidota</taxon>
        <taxon>Flavobacteriia</taxon>
        <taxon>Flavobacteriales</taxon>
        <taxon>Weeksellaceae</taxon>
        <taxon>Chryseobacterium group</taxon>
        <taxon>Chryseobacterium</taxon>
    </lineage>
</organism>
<keyword evidence="7 9" id="KW-0472">Membrane</keyword>
<keyword evidence="3" id="KW-1003">Cell membrane</keyword>
<proteinExistence type="inferred from homology"/>
<accession>A0ABY0QSS0</accession>
<keyword evidence="4 9" id="KW-0812">Transmembrane</keyword>
<protein>
    <submittedName>
        <fullName evidence="10">Membrane protein</fullName>
    </submittedName>
</protein>
<evidence type="ECO:0000256" key="1">
    <source>
        <dbReference type="ARBA" id="ARBA00004651"/>
    </source>
</evidence>
<evidence type="ECO:0000256" key="7">
    <source>
        <dbReference type="ARBA" id="ARBA00023136"/>
    </source>
</evidence>
<dbReference type="Pfam" id="PF25539">
    <property type="entry name" value="Bestrophin_2"/>
    <property type="match status" value="1"/>
</dbReference>
<comment type="subcellular location">
    <subcellularLocation>
        <location evidence="1">Cell membrane</location>
        <topology evidence="1">Multi-pass membrane protein</topology>
    </subcellularLocation>
</comment>
<evidence type="ECO:0000256" key="3">
    <source>
        <dbReference type="ARBA" id="ARBA00022475"/>
    </source>
</evidence>
<dbReference type="PANTHER" id="PTHR33281">
    <property type="entry name" value="UPF0187 PROTEIN YNEE"/>
    <property type="match status" value="1"/>
</dbReference>
<evidence type="ECO:0000256" key="5">
    <source>
        <dbReference type="ARBA" id="ARBA00022989"/>
    </source>
</evidence>
<comment type="caution">
    <text evidence="10">The sequence shown here is derived from an EMBL/GenBank/DDBJ whole genome shotgun (WGS) entry which is preliminary data.</text>
</comment>
<dbReference type="PANTHER" id="PTHR33281:SF19">
    <property type="entry name" value="VOLTAGE-DEPENDENT ANION CHANNEL-FORMING PROTEIN YNEE"/>
    <property type="match status" value="1"/>
</dbReference>
<name>A0ABY0QSS0_9FLAO</name>
<evidence type="ECO:0000256" key="2">
    <source>
        <dbReference type="ARBA" id="ARBA00022448"/>
    </source>
</evidence>
<keyword evidence="2" id="KW-0813">Transport</keyword>
<evidence type="ECO:0000313" key="10">
    <source>
        <dbReference type="EMBL" id="SDL77651.1"/>
    </source>
</evidence>
<gene>
    <name evidence="10" type="ORF">SAMN05216273_10643</name>
</gene>
<reference evidence="10 11" key="1">
    <citation type="submission" date="2016-10" db="EMBL/GenBank/DDBJ databases">
        <authorList>
            <person name="Varghese N."/>
            <person name="Submissions S."/>
        </authorList>
    </citation>
    <scope>NUCLEOTIDE SEQUENCE [LARGE SCALE GENOMIC DNA]</scope>
    <source>
        <strain evidence="10 11">CGMCC 1.10941</strain>
    </source>
</reference>
<evidence type="ECO:0000256" key="9">
    <source>
        <dbReference type="SAM" id="Phobius"/>
    </source>
</evidence>
<keyword evidence="11" id="KW-1185">Reference proteome</keyword>
<dbReference type="Proteomes" id="UP000199242">
    <property type="component" value="Unassembled WGS sequence"/>
</dbReference>
<evidence type="ECO:0000256" key="8">
    <source>
        <dbReference type="ARBA" id="ARBA00034708"/>
    </source>
</evidence>
<sequence length="189" mass="21788">MIKAGFPDYGRTPIFLNKYLTEDEAELQSHYKNFATYLVAQQSKDVNELKNMNIISDFNQMQLQDCLNEFYTLQGQAERIKKFPLPRQFASTAFVFNVLFIMLLPLGLVNEFSKLGDYGIWMSIPFCIIIGWVYIIMELVGDYSENPFEGLMFDIPMLSICRTIEIDLLQIMGETELPDPILSRNGVLV</sequence>
<evidence type="ECO:0000313" key="11">
    <source>
        <dbReference type="Proteomes" id="UP000199242"/>
    </source>
</evidence>
<keyword evidence="6" id="KW-0406">Ion transport</keyword>
<dbReference type="EMBL" id="FNHD01000006">
    <property type="protein sequence ID" value="SDL77651.1"/>
    <property type="molecule type" value="Genomic_DNA"/>
</dbReference>
<feature type="transmembrane region" description="Helical" evidence="9">
    <location>
        <begin position="120"/>
        <end position="137"/>
    </location>
</feature>